<dbReference type="EMBL" id="VJMH01005314">
    <property type="protein sequence ID" value="KAF0697489.1"/>
    <property type="molecule type" value="Genomic_DNA"/>
</dbReference>
<name>A0A485KU01_9STRA</name>
<keyword evidence="3" id="KW-1185">Reference proteome</keyword>
<evidence type="ECO:0000313" key="1">
    <source>
        <dbReference type="EMBL" id="KAF0697489.1"/>
    </source>
</evidence>
<evidence type="ECO:0000313" key="2">
    <source>
        <dbReference type="EMBL" id="VFT88654.1"/>
    </source>
</evidence>
<proteinExistence type="predicted"/>
<evidence type="ECO:0000313" key="3">
    <source>
        <dbReference type="Proteomes" id="UP000332933"/>
    </source>
</evidence>
<reference evidence="1" key="2">
    <citation type="submission" date="2019-06" db="EMBL/GenBank/DDBJ databases">
        <title>Genomics analysis of Aphanomyces spp. identifies a new class of oomycete effector associated with host adaptation.</title>
        <authorList>
            <person name="Gaulin E."/>
        </authorList>
    </citation>
    <scope>NUCLEOTIDE SEQUENCE</scope>
    <source>
        <strain evidence="1">CBS 578.67</strain>
    </source>
</reference>
<dbReference type="Proteomes" id="UP000332933">
    <property type="component" value="Unassembled WGS sequence"/>
</dbReference>
<dbReference type="EMBL" id="CAADRA010005335">
    <property type="protein sequence ID" value="VFT88654.1"/>
    <property type="molecule type" value="Genomic_DNA"/>
</dbReference>
<reference evidence="2 3" key="1">
    <citation type="submission" date="2019-03" db="EMBL/GenBank/DDBJ databases">
        <authorList>
            <person name="Gaulin E."/>
            <person name="Dumas B."/>
        </authorList>
    </citation>
    <scope>NUCLEOTIDE SEQUENCE [LARGE SCALE GENOMIC DNA]</scope>
    <source>
        <strain evidence="2">CBS 568.67</strain>
    </source>
</reference>
<dbReference type="AlphaFoldDB" id="A0A485KU01"/>
<organism evidence="2 3">
    <name type="scientific">Aphanomyces stellatus</name>
    <dbReference type="NCBI Taxonomy" id="120398"/>
    <lineage>
        <taxon>Eukaryota</taxon>
        <taxon>Sar</taxon>
        <taxon>Stramenopiles</taxon>
        <taxon>Oomycota</taxon>
        <taxon>Saprolegniomycetes</taxon>
        <taxon>Saprolegniales</taxon>
        <taxon>Verrucalvaceae</taxon>
        <taxon>Aphanomyces</taxon>
    </lineage>
</organism>
<protein>
    <submittedName>
        <fullName evidence="2">Aste57867_11799 protein</fullName>
    </submittedName>
</protein>
<sequence>MTDLKHVDSNGRPHFIVDRTIPFIGEAVLDVLQFDELHARVLRAPGNAATLLDRGDACVHLYESKSEVAQAGHLVVEQVASAQLFSSVCQRSAQAGGAPQIGTRDDRIWSWLQF</sequence>
<gene>
    <name evidence="2" type="primary">Aste57867_11799</name>
    <name evidence="1" type="ORF">As57867_011754</name>
    <name evidence="2" type="ORF">ASTE57867_11799</name>
</gene>
<accession>A0A485KU01</accession>